<reference evidence="2" key="1">
    <citation type="submission" date="2023-05" db="EMBL/GenBank/DDBJ databases">
        <title>Nepenthes gracilis genome sequencing.</title>
        <authorList>
            <person name="Fukushima K."/>
        </authorList>
    </citation>
    <scope>NUCLEOTIDE SEQUENCE</scope>
    <source>
        <strain evidence="2">SING2019-196</strain>
    </source>
</reference>
<keyword evidence="1" id="KW-1133">Transmembrane helix</keyword>
<proteinExistence type="predicted"/>
<keyword evidence="3" id="KW-1185">Reference proteome</keyword>
<comment type="caution">
    <text evidence="2">The sequence shown here is derived from an EMBL/GenBank/DDBJ whole genome shotgun (WGS) entry which is preliminary data.</text>
</comment>
<keyword evidence="1" id="KW-0472">Membrane</keyword>
<evidence type="ECO:0000256" key="1">
    <source>
        <dbReference type="SAM" id="Phobius"/>
    </source>
</evidence>
<evidence type="ECO:0000313" key="2">
    <source>
        <dbReference type="EMBL" id="GMH07233.1"/>
    </source>
</evidence>
<keyword evidence="1" id="KW-0812">Transmembrane</keyword>
<gene>
    <name evidence="2" type="ORF">Nepgr_009073</name>
</gene>
<dbReference type="EMBL" id="BSYO01000007">
    <property type="protein sequence ID" value="GMH07233.1"/>
    <property type="molecule type" value="Genomic_DNA"/>
</dbReference>
<organism evidence="2 3">
    <name type="scientific">Nepenthes gracilis</name>
    <name type="common">Slender pitcher plant</name>
    <dbReference type="NCBI Taxonomy" id="150966"/>
    <lineage>
        <taxon>Eukaryota</taxon>
        <taxon>Viridiplantae</taxon>
        <taxon>Streptophyta</taxon>
        <taxon>Embryophyta</taxon>
        <taxon>Tracheophyta</taxon>
        <taxon>Spermatophyta</taxon>
        <taxon>Magnoliopsida</taxon>
        <taxon>eudicotyledons</taxon>
        <taxon>Gunneridae</taxon>
        <taxon>Pentapetalae</taxon>
        <taxon>Caryophyllales</taxon>
        <taxon>Nepenthaceae</taxon>
        <taxon>Nepenthes</taxon>
    </lineage>
</organism>
<evidence type="ECO:0000313" key="3">
    <source>
        <dbReference type="Proteomes" id="UP001279734"/>
    </source>
</evidence>
<dbReference type="Proteomes" id="UP001279734">
    <property type="component" value="Unassembled WGS sequence"/>
</dbReference>
<feature type="transmembrane region" description="Helical" evidence="1">
    <location>
        <begin position="29"/>
        <end position="50"/>
    </location>
</feature>
<name>A0AAD3S9P9_NEPGR</name>
<dbReference type="AlphaFoldDB" id="A0AAD3S9P9"/>
<protein>
    <submittedName>
        <fullName evidence="2">Uncharacterized protein</fullName>
    </submittedName>
</protein>
<accession>A0AAD3S9P9</accession>
<sequence length="75" mass="8237">MMATWIAIAAVGFSFLVSTRLPGFEMLLMLAYIATIGIISFWHIGGFLVIMMRRCWRKHGSSSSSTGPPANRSSV</sequence>